<organism evidence="1 2">
    <name type="scientific">Antarcticirhabdus aurantiaca</name>
    <dbReference type="NCBI Taxonomy" id="2606717"/>
    <lineage>
        <taxon>Bacteria</taxon>
        <taxon>Pseudomonadati</taxon>
        <taxon>Pseudomonadota</taxon>
        <taxon>Alphaproteobacteria</taxon>
        <taxon>Hyphomicrobiales</taxon>
        <taxon>Aurantimonadaceae</taxon>
        <taxon>Antarcticirhabdus</taxon>
    </lineage>
</organism>
<evidence type="ECO:0000313" key="2">
    <source>
        <dbReference type="Proteomes" id="UP001163223"/>
    </source>
</evidence>
<evidence type="ECO:0000313" key="1">
    <source>
        <dbReference type="EMBL" id="WAJ26228.1"/>
    </source>
</evidence>
<dbReference type="EMBL" id="CP113520">
    <property type="protein sequence ID" value="WAJ26228.1"/>
    <property type="molecule type" value="Genomic_DNA"/>
</dbReference>
<protein>
    <submittedName>
        <fullName evidence="1">GatB/YqeY domain-containing protein</fullName>
    </submittedName>
</protein>
<name>A0ACD4NHI3_9HYPH</name>
<proteinExistence type="predicted"/>
<dbReference type="Proteomes" id="UP001163223">
    <property type="component" value="Chromosome"/>
</dbReference>
<keyword evidence="2" id="KW-1185">Reference proteome</keyword>
<accession>A0ACD4NHI3</accession>
<sequence length="149" mass="16659">MREIFTEALNQAIKAQDKLRMGTLRLITAAIKDRDIAQRGAGKDPLTDDEIRQVLTKMVKQRQESAKIYEDNGRAELAAQEREEIAIIEEFLPAQLDPNAVEAACRQVVADTNAQGLRDVGRCMSALKERYAGQMDFARASGVVKELLR</sequence>
<reference evidence="1" key="1">
    <citation type="submission" date="2022-11" db="EMBL/GenBank/DDBJ databases">
        <title>beta-Carotene-producing bacterium, Jeongeuplla avenae sp. nov., alleviates the salt stress of Arabidopsis seedlings.</title>
        <authorList>
            <person name="Jiang L."/>
            <person name="Lee J."/>
        </authorList>
    </citation>
    <scope>NUCLEOTIDE SEQUENCE</scope>
    <source>
        <strain evidence="1">DY_R2A_6</strain>
    </source>
</reference>
<gene>
    <name evidence="1" type="ORF">OXU80_15075</name>
</gene>